<keyword evidence="2" id="KW-0677">Repeat</keyword>
<protein>
    <recommendedName>
        <fullName evidence="4">EF-hand domain-containing protein</fullName>
    </recommendedName>
</protein>
<dbReference type="AlphaFoldDB" id="A0AAP0JKB2"/>
<dbReference type="Pfam" id="PF13499">
    <property type="entry name" value="EF-hand_7"/>
    <property type="match status" value="1"/>
</dbReference>
<evidence type="ECO:0000313" key="5">
    <source>
        <dbReference type="EMBL" id="KAK9135537.1"/>
    </source>
</evidence>
<dbReference type="SMART" id="SM00054">
    <property type="entry name" value="EFh"/>
    <property type="match status" value="4"/>
</dbReference>
<dbReference type="Gene3D" id="1.10.238.10">
    <property type="entry name" value="EF-hand"/>
    <property type="match status" value="2"/>
</dbReference>
<dbReference type="PROSITE" id="PS50222">
    <property type="entry name" value="EF_HAND_2"/>
    <property type="match status" value="3"/>
</dbReference>
<dbReference type="EMBL" id="JBBNAF010000006">
    <property type="protein sequence ID" value="KAK9135537.1"/>
    <property type="molecule type" value="Genomic_DNA"/>
</dbReference>
<evidence type="ECO:0000256" key="2">
    <source>
        <dbReference type="ARBA" id="ARBA00022737"/>
    </source>
</evidence>
<dbReference type="PROSITE" id="PS00018">
    <property type="entry name" value="EF_HAND_1"/>
    <property type="match status" value="2"/>
</dbReference>
<reference evidence="5 6" key="1">
    <citation type="submission" date="2024-01" db="EMBL/GenBank/DDBJ databases">
        <title>Genome assemblies of Stephania.</title>
        <authorList>
            <person name="Yang L."/>
        </authorList>
    </citation>
    <scope>NUCLEOTIDE SEQUENCE [LARGE SCALE GENOMIC DNA]</scope>
    <source>
        <strain evidence="5">YNDBR</strain>
        <tissue evidence="5">Leaf</tissue>
    </source>
</reference>
<proteinExistence type="predicted"/>
<name>A0AAP0JKB2_9MAGN</name>
<gene>
    <name evidence="5" type="ORF">Syun_014867</name>
</gene>
<dbReference type="InterPro" id="IPR011992">
    <property type="entry name" value="EF-hand-dom_pair"/>
</dbReference>
<feature type="domain" description="EF-hand" evidence="4">
    <location>
        <begin position="67"/>
        <end position="102"/>
    </location>
</feature>
<feature type="domain" description="EF-hand" evidence="4">
    <location>
        <begin position="1"/>
        <end position="31"/>
    </location>
</feature>
<dbReference type="SUPFAM" id="SSF47473">
    <property type="entry name" value="EF-hand"/>
    <property type="match status" value="1"/>
</dbReference>
<evidence type="ECO:0000256" key="3">
    <source>
        <dbReference type="ARBA" id="ARBA00022837"/>
    </source>
</evidence>
<feature type="domain" description="EF-hand" evidence="4">
    <location>
        <begin position="103"/>
        <end position="138"/>
    </location>
</feature>
<dbReference type="InterPro" id="IPR039647">
    <property type="entry name" value="EF_hand_pair_protein_CML-like"/>
</dbReference>
<keyword evidence="6" id="KW-1185">Reference proteome</keyword>
<evidence type="ECO:0000313" key="6">
    <source>
        <dbReference type="Proteomes" id="UP001420932"/>
    </source>
</evidence>
<sequence length="149" mass="16221">MERVFRYFDEDGDGKVSVGELQSCVRAAGGELSAREAETVVEGVDSDGDGLLGLEDFAKLMEPPNGDDYEELREAFGKYEMEGTGCITPKSLKRMLGRLGESKTIQECQAMISTFDIDGDGVLSFDEFRVNEGNLTSSSRAVRGCQLGQ</sequence>
<dbReference type="FunFam" id="1.10.238.10:FF:000001">
    <property type="entry name" value="Calmodulin 1"/>
    <property type="match status" value="1"/>
</dbReference>
<dbReference type="CDD" id="cd00051">
    <property type="entry name" value="EFh"/>
    <property type="match status" value="2"/>
</dbReference>
<evidence type="ECO:0000256" key="1">
    <source>
        <dbReference type="ARBA" id="ARBA00022723"/>
    </source>
</evidence>
<dbReference type="Pfam" id="PF13833">
    <property type="entry name" value="EF-hand_8"/>
    <property type="match status" value="1"/>
</dbReference>
<evidence type="ECO:0000259" key="4">
    <source>
        <dbReference type="PROSITE" id="PS50222"/>
    </source>
</evidence>
<comment type="caution">
    <text evidence="5">The sequence shown here is derived from an EMBL/GenBank/DDBJ whole genome shotgun (WGS) entry which is preliminary data.</text>
</comment>
<dbReference type="PANTHER" id="PTHR10891">
    <property type="entry name" value="EF-HAND CALCIUM-BINDING DOMAIN CONTAINING PROTEIN"/>
    <property type="match status" value="1"/>
</dbReference>
<keyword evidence="1" id="KW-0479">Metal-binding</keyword>
<dbReference type="InterPro" id="IPR018247">
    <property type="entry name" value="EF_Hand_1_Ca_BS"/>
</dbReference>
<dbReference type="Proteomes" id="UP001420932">
    <property type="component" value="Unassembled WGS sequence"/>
</dbReference>
<organism evidence="5 6">
    <name type="scientific">Stephania yunnanensis</name>
    <dbReference type="NCBI Taxonomy" id="152371"/>
    <lineage>
        <taxon>Eukaryota</taxon>
        <taxon>Viridiplantae</taxon>
        <taxon>Streptophyta</taxon>
        <taxon>Embryophyta</taxon>
        <taxon>Tracheophyta</taxon>
        <taxon>Spermatophyta</taxon>
        <taxon>Magnoliopsida</taxon>
        <taxon>Ranunculales</taxon>
        <taxon>Menispermaceae</taxon>
        <taxon>Menispermoideae</taxon>
        <taxon>Cissampelideae</taxon>
        <taxon>Stephania</taxon>
    </lineage>
</organism>
<dbReference type="InterPro" id="IPR002048">
    <property type="entry name" value="EF_hand_dom"/>
</dbReference>
<accession>A0AAP0JKB2</accession>
<keyword evidence="3" id="KW-0106">Calcium</keyword>
<dbReference type="GO" id="GO:0005509">
    <property type="term" value="F:calcium ion binding"/>
    <property type="evidence" value="ECO:0007669"/>
    <property type="project" value="InterPro"/>
</dbReference>